<dbReference type="CDD" id="cd00037">
    <property type="entry name" value="CLECT"/>
    <property type="match status" value="2"/>
</dbReference>
<sequence length="878" mass="96577">MGWIQVQFVVLFMCCIKLQIRPASSVCPYQYTFMESSCFRFVSNVRTSWQDAQQICANEDSHLAVLDTTPRRDMIVSYMKANHIPLGTSYWVDGRDPQQNGKWIWYSKGTGVDSVLWHPGEPNGRGVENCMHLLTFGSTWGLNDTPCNYHYAFICEKKSVNGAWGAWRSWSGCSLTCGTQGLRYRSRQCDNLAPLGDGKYCPGSGRETEVCFPGPCPACQVHAVPGAMSSVSAPRINEKEYVRYYCLPDYTYVSGNLIRTCQANGALSGTEPECKACCGKTKAIPNGEPKNSDKYVCEGKGVGYDCHVGYRISNMSVPAAVCDSQKLKVPVCEPSGTCDTTALRDPKHGFKVCEDINSGKTCHMRCEDGYKYVARDKTFYCNPETGWSWGLPQYGGGFLPSTSVEDCEVGHLLGVDGGLDGLIADVPFYDYLEEDQIKTEVADGVRAKLNTLGKCSKSCEVKDVQVKRAGTVKRDTMVSFNIRIVLHIRGGDRNASSLSEVKANVLRLAKSIQSTASAIKQVLQSTPIVISVNGQYIDLQTDNLVISRPRTGCRMGSIKSGIKCYRCPRGTYHDTNDGDCLSCPFGHNQDNPGQVSCLRCPKGKTTDRIGVSNATECKEYFSCDCGIHPCVLNGSTFTCKCLSGYILKNGTCKDIDECATKNPCPTNSRCVNREGSFRCQCLPGFQGRNCEDIDECLKTCNGLHQICVNTVGSFRCNCTVGYFGDSCDDLCPNGFIPVSDSWCVHIFNTSNPQDERLNYENSTSACAALYRQARLVTIKTKTEYKHLTKLLASSNIEHWIGLNDRAQEGHFVASDGSMLGSGDFTEWAPGRPSTNTSTNCVVMGGKSDAYMWRDAGCYEAKSFLCEFRRKSGLSPIIG</sequence>
<dbReference type="PROSITE" id="PS00010">
    <property type="entry name" value="ASX_HYDROXYL"/>
    <property type="match status" value="2"/>
</dbReference>
<dbReference type="InterPro" id="IPR011641">
    <property type="entry name" value="Tyr-kin_ephrin_A/B_rcpt-like"/>
</dbReference>
<feature type="disulfide bond" evidence="5">
    <location>
        <begin position="681"/>
        <end position="690"/>
    </location>
</feature>
<dbReference type="InterPro" id="IPR049883">
    <property type="entry name" value="NOTCH1_EGF-like"/>
</dbReference>
<keyword evidence="4 5" id="KW-1015">Disulfide bond</keyword>
<dbReference type="CDD" id="cd00033">
    <property type="entry name" value="CCP"/>
    <property type="match status" value="1"/>
</dbReference>
<dbReference type="Pfam" id="PF00059">
    <property type="entry name" value="Lectin_C"/>
    <property type="match status" value="2"/>
</dbReference>
<dbReference type="PROSITE" id="PS50092">
    <property type="entry name" value="TSP1"/>
    <property type="match status" value="1"/>
</dbReference>
<dbReference type="InterPro" id="IPR000152">
    <property type="entry name" value="EGF-type_Asp/Asn_hydroxyl_site"/>
</dbReference>
<evidence type="ECO:0000256" key="6">
    <source>
        <dbReference type="PROSITE-ProRule" id="PRU00302"/>
    </source>
</evidence>
<feature type="chain" id="PRO_5010164546" evidence="7">
    <location>
        <begin position="26"/>
        <end position="878"/>
    </location>
</feature>
<dbReference type="AlphaFoldDB" id="A0A1S3JIK9"/>
<evidence type="ECO:0000313" key="12">
    <source>
        <dbReference type="RefSeq" id="XP_013410227.1"/>
    </source>
</evidence>
<evidence type="ECO:0000259" key="9">
    <source>
        <dbReference type="PROSITE" id="PS50041"/>
    </source>
</evidence>
<dbReference type="Pfam" id="PF00084">
    <property type="entry name" value="Sushi"/>
    <property type="match status" value="1"/>
</dbReference>
<evidence type="ECO:0000259" key="10">
    <source>
        <dbReference type="PROSITE" id="PS50923"/>
    </source>
</evidence>
<dbReference type="CDD" id="cd00054">
    <property type="entry name" value="EGF_CA"/>
    <property type="match status" value="2"/>
</dbReference>
<gene>
    <name evidence="12" type="primary">LOC106173604</name>
</gene>
<name>A0A1S3JIK9_LINAN</name>
<dbReference type="InterPro" id="IPR016187">
    <property type="entry name" value="CTDL_fold"/>
</dbReference>
<feature type="signal peptide" evidence="7">
    <location>
        <begin position="1"/>
        <end position="25"/>
    </location>
</feature>
<dbReference type="PROSITE" id="PS50026">
    <property type="entry name" value="EGF_3"/>
    <property type="match status" value="2"/>
</dbReference>
<keyword evidence="11" id="KW-1185">Reference proteome</keyword>
<dbReference type="SMART" id="SM00032">
    <property type="entry name" value="CCP"/>
    <property type="match status" value="3"/>
</dbReference>
<feature type="domain" description="C-type lectin" evidence="9">
    <location>
        <begin position="739"/>
        <end position="866"/>
    </location>
</feature>
<dbReference type="Pfam" id="PF07699">
    <property type="entry name" value="Ephrin_rec_like"/>
    <property type="match status" value="1"/>
</dbReference>
<dbReference type="InParanoid" id="A0A1S3JIK9"/>
<keyword evidence="2 7" id="KW-0732">Signal</keyword>
<dbReference type="InterPro" id="IPR001881">
    <property type="entry name" value="EGF-like_Ca-bd_dom"/>
</dbReference>
<evidence type="ECO:0000256" key="1">
    <source>
        <dbReference type="ARBA" id="ARBA00022536"/>
    </source>
</evidence>
<dbReference type="PROSITE" id="PS00615">
    <property type="entry name" value="C_TYPE_LECTIN_1"/>
    <property type="match status" value="2"/>
</dbReference>
<feature type="domain" description="C-type lectin" evidence="9">
    <location>
        <begin position="34"/>
        <end position="156"/>
    </location>
</feature>
<evidence type="ECO:0000256" key="4">
    <source>
        <dbReference type="ARBA" id="ARBA00023157"/>
    </source>
</evidence>
<dbReference type="PROSITE" id="PS00022">
    <property type="entry name" value="EGF_1"/>
    <property type="match status" value="2"/>
</dbReference>
<dbReference type="SMART" id="SM00179">
    <property type="entry name" value="EGF_CA"/>
    <property type="match status" value="2"/>
</dbReference>
<dbReference type="InterPro" id="IPR000742">
    <property type="entry name" value="EGF"/>
</dbReference>
<dbReference type="InterPro" id="IPR016186">
    <property type="entry name" value="C-type_lectin-like/link_sf"/>
</dbReference>
<dbReference type="Proteomes" id="UP000085678">
    <property type="component" value="Unplaced"/>
</dbReference>
<dbReference type="SUPFAM" id="SSF57535">
    <property type="entry name" value="Complement control module/SCR domain"/>
    <property type="match status" value="1"/>
</dbReference>
<dbReference type="SMART" id="SM00034">
    <property type="entry name" value="CLECT"/>
    <property type="match status" value="2"/>
</dbReference>
<evidence type="ECO:0000256" key="3">
    <source>
        <dbReference type="ARBA" id="ARBA00022737"/>
    </source>
</evidence>
<dbReference type="InterPro" id="IPR035976">
    <property type="entry name" value="Sushi/SCR/CCP_sf"/>
</dbReference>
<evidence type="ECO:0000259" key="8">
    <source>
        <dbReference type="PROSITE" id="PS50026"/>
    </source>
</evidence>
<dbReference type="InterPro" id="IPR001304">
    <property type="entry name" value="C-type_lectin-like"/>
</dbReference>
<protein>
    <submittedName>
        <fullName evidence="12">Signal peptide, CUB and EGF-like domain-containing protein 2 isoform X1</fullName>
    </submittedName>
</protein>
<dbReference type="OrthoDB" id="7950296at2759"/>
<dbReference type="FunFam" id="2.10.25.10:FF:000038">
    <property type="entry name" value="Fibrillin 2"/>
    <property type="match status" value="1"/>
</dbReference>
<evidence type="ECO:0000313" key="11">
    <source>
        <dbReference type="Proteomes" id="UP000085678"/>
    </source>
</evidence>
<feature type="domain" description="EGF-like" evidence="8">
    <location>
        <begin position="654"/>
        <end position="691"/>
    </location>
</feature>
<dbReference type="FunFam" id="2.20.100.10:FF:000001">
    <property type="entry name" value="semaphorin-5A isoform X1"/>
    <property type="match status" value="1"/>
</dbReference>
<dbReference type="PROSITE" id="PS01187">
    <property type="entry name" value="EGF_CA"/>
    <property type="match status" value="2"/>
</dbReference>
<dbReference type="Pfam" id="PF07645">
    <property type="entry name" value="EGF_CA"/>
    <property type="match status" value="2"/>
</dbReference>
<dbReference type="InterPro" id="IPR018097">
    <property type="entry name" value="EGF_Ca-bd_CS"/>
</dbReference>
<proteinExistence type="predicted"/>
<dbReference type="InterPro" id="IPR000436">
    <property type="entry name" value="Sushi_SCR_CCP_dom"/>
</dbReference>
<organism evidence="11 12">
    <name type="scientific">Lingula anatina</name>
    <name type="common">Brachiopod</name>
    <name type="synonym">Lingula unguis</name>
    <dbReference type="NCBI Taxonomy" id="7574"/>
    <lineage>
        <taxon>Eukaryota</taxon>
        <taxon>Metazoa</taxon>
        <taxon>Spiralia</taxon>
        <taxon>Lophotrochozoa</taxon>
        <taxon>Brachiopoda</taxon>
        <taxon>Linguliformea</taxon>
        <taxon>Lingulata</taxon>
        <taxon>Lingulida</taxon>
        <taxon>Linguloidea</taxon>
        <taxon>Lingulidae</taxon>
        <taxon>Lingula</taxon>
    </lineage>
</organism>
<dbReference type="Gene3D" id="2.20.100.10">
    <property type="entry name" value="Thrombospondin type-1 (TSP1) repeat"/>
    <property type="match status" value="1"/>
</dbReference>
<dbReference type="Gene3D" id="3.10.100.10">
    <property type="entry name" value="Mannose-Binding Protein A, subunit A"/>
    <property type="match status" value="2"/>
</dbReference>
<feature type="disulfide bond" evidence="5">
    <location>
        <begin position="718"/>
        <end position="727"/>
    </location>
</feature>
<keyword evidence="1 5" id="KW-0245">EGF-like domain</keyword>
<dbReference type="Pfam" id="PF00090">
    <property type="entry name" value="TSP_1"/>
    <property type="match status" value="1"/>
</dbReference>
<dbReference type="KEGG" id="lak:106173604"/>
<dbReference type="Gene3D" id="2.10.25.10">
    <property type="entry name" value="Laminin"/>
    <property type="match status" value="2"/>
</dbReference>
<dbReference type="PROSITE" id="PS01186">
    <property type="entry name" value="EGF_2"/>
    <property type="match status" value="1"/>
</dbReference>
<accession>A0A1S3JIK9</accession>
<evidence type="ECO:0000256" key="2">
    <source>
        <dbReference type="ARBA" id="ARBA00022729"/>
    </source>
</evidence>
<dbReference type="PROSITE" id="PS50923">
    <property type="entry name" value="SUSHI"/>
    <property type="match status" value="1"/>
</dbReference>
<dbReference type="SMART" id="SM01411">
    <property type="entry name" value="Ephrin_rec_like"/>
    <property type="match status" value="1"/>
</dbReference>
<dbReference type="InterPro" id="IPR050111">
    <property type="entry name" value="C-type_lectin/snaclec_domain"/>
</dbReference>
<dbReference type="InterPro" id="IPR036383">
    <property type="entry name" value="TSP1_rpt_sf"/>
</dbReference>
<dbReference type="PANTHER" id="PTHR22803">
    <property type="entry name" value="MANNOSE, PHOSPHOLIPASE, LECTIN RECEPTOR RELATED"/>
    <property type="match status" value="1"/>
</dbReference>
<evidence type="ECO:0000256" key="5">
    <source>
        <dbReference type="PROSITE-ProRule" id="PRU00076"/>
    </source>
</evidence>
<comment type="caution">
    <text evidence="5">Lacks conserved residue(s) required for the propagation of feature annotation.</text>
</comment>
<dbReference type="InterPro" id="IPR018378">
    <property type="entry name" value="C-type_lectin_CS"/>
</dbReference>
<feature type="domain" description="Sushi" evidence="10">
    <location>
        <begin position="214"/>
        <end position="276"/>
    </location>
</feature>
<dbReference type="SUPFAM" id="SSF57196">
    <property type="entry name" value="EGF/Laminin"/>
    <property type="match status" value="1"/>
</dbReference>
<dbReference type="GeneID" id="106173604"/>
<keyword evidence="3" id="KW-0677">Repeat</keyword>
<dbReference type="PROSITE" id="PS50041">
    <property type="entry name" value="C_TYPE_LECTIN_2"/>
    <property type="match status" value="2"/>
</dbReference>
<dbReference type="SUPFAM" id="SSF56436">
    <property type="entry name" value="C-type lectin-like"/>
    <property type="match status" value="2"/>
</dbReference>
<dbReference type="RefSeq" id="XP_013410227.1">
    <property type="nucleotide sequence ID" value="XM_013554773.1"/>
</dbReference>
<dbReference type="Gene3D" id="2.10.70.10">
    <property type="entry name" value="Complement Module, domain 1"/>
    <property type="match status" value="1"/>
</dbReference>
<dbReference type="SMART" id="SM00181">
    <property type="entry name" value="EGF"/>
    <property type="match status" value="3"/>
</dbReference>
<dbReference type="SMART" id="SM00209">
    <property type="entry name" value="TSP1"/>
    <property type="match status" value="1"/>
</dbReference>
<reference evidence="12" key="1">
    <citation type="submission" date="2025-08" db="UniProtKB">
        <authorList>
            <consortium name="RefSeq"/>
        </authorList>
    </citation>
    <scope>IDENTIFICATION</scope>
    <source>
        <tissue evidence="12">Gonads</tissue>
    </source>
</reference>
<dbReference type="InterPro" id="IPR000884">
    <property type="entry name" value="TSP1_rpt"/>
</dbReference>
<evidence type="ECO:0000256" key="7">
    <source>
        <dbReference type="SAM" id="SignalP"/>
    </source>
</evidence>
<keyword evidence="6" id="KW-0768">Sushi</keyword>
<dbReference type="GO" id="GO:0005509">
    <property type="term" value="F:calcium ion binding"/>
    <property type="evidence" value="ECO:0007669"/>
    <property type="project" value="InterPro"/>
</dbReference>
<feature type="domain" description="EGF-like" evidence="8">
    <location>
        <begin position="692"/>
        <end position="728"/>
    </location>
</feature>
<dbReference type="SUPFAM" id="SSF82895">
    <property type="entry name" value="TSP-1 type 1 repeat"/>
    <property type="match status" value="1"/>
</dbReference>